<keyword evidence="5" id="KW-0677">Repeat</keyword>
<dbReference type="Pfam" id="PF09379">
    <property type="entry name" value="FERM_N"/>
    <property type="match status" value="1"/>
</dbReference>
<feature type="region of interest" description="Disordered" evidence="9">
    <location>
        <begin position="1283"/>
        <end position="1389"/>
    </location>
</feature>
<feature type="domain" description="PDZ" evidence="13">
    <location>
        <begin position="1588"/>
        <end position="1638"/>
    </location>
</feature>
<dbReference type="InterPro" id="IPR011993">
    <property type="entry name" value="PH-like_dom_sf"/>
</dbReference>
<dbReference type="SMART" id="SM00750">
    <property type="entry name" value="KIND"/>
    <property type="match status" value="1"/>
</dbReference>
<organism evidence="15 16">
    <name type="scientific">Trichoplax adhaerens</name>
    <name type="common">Trichoplax reptans</name>
    <dbReference type="NCBI Taxonomy" id="10228"/>
    <lineage>
        <taxon>Eukaryota</taxon>
        <taxon>Metazoa</taxon>
        <taxon>Placozoa</taxon>
        <taxon>Uniplacotomia</taxon>
        <taxon>Trichoplacea</taxon>
        <taxon>Trichoplacidae</taxon>
        <taxon>Trichoplax</taxon>
    </lineage>
</organism>
<dbReference type="PhylomeDB" id="B3S630"/>
<dbReference type="SMART" id="SM00194">
    <property type="entry name" value="PTPc"/>
    <property type="match status" value="1"/>
</dbReference>
<evidence type="ECO:0000259" key="14">
    <source>
        <dbReference type="PROSITE" id="PS51377"/>
    </source>
</evidence>
<dbReference type="FunCoup" id="B3S630">
    <property type="interactions" value="147"/>
</dbReference>
<feature type="domain" description="PDZ" evidence="13">
    <location>
        <begin position="1475"/>
        <end position="1526"/>
    </location>
</feature>
<feature type="domain" description="Tyrosine specific protein phosphatases" evidence="11">
    <location>
        <begin position="2194"/>
        <end position="2262"/>
    </location>
</feature>
<feature type="compositionally biased region" description="Polar residues" evidence="9">
    <location>
        <begin position="1322"/>
        <end position="1346"/>
    </location>
</feature>
<dbReference type="RefSeq" id="XP_002115696.1">
    <property type="nucleotide sequence ID" value="XM_002115660.1"/>
</dbReference>
<dbReference type="InterPro" id="IPR019747">
    <property type="entry name" value="FERM_CS"/>
</dbReference>
<dbReference type="EC" id="3.1.3.48" evidence="3"/>
<comment type="subcellular location">
    <subcellularLocation>
        <location evidence="1">Cytoplasm</location>
        <location evidence="1">Cytoskeleton</location>
    </subcellularLocation>
</comment>
<keyword evidence="8" id="KW-0206">Cytoskeleton</keyword>
<dbReference type="PROSITE" id="PS00661">
    <property type="entry name" value="FERM_2"/>
    <property type="match status" value="1"/>
</dbReference>
<dbReference type="GeneID" id="6757050"/>
<dbReference type="SMART" id="SM01196">
    <property type="entry name" value="FERM_C"/>
    <property type="match status" value="1"/>
</dbReference>
<dbReference type="FunFam" id="1.20.80.10:FF:000014">
    <property type="entry name" value="Tyrosine-protein phosphatase non-receptor type"/>
    <property type="match status" value="1"/>
</dbReference>
<dbReference type="SUPFAM" id="SSF50729">
    <property type="entry name" value="PH domain-like"/>
    <property type="match status" value="1"/>
</dbReference>
<feature type="compositionally biased region" description="Low complexity" evidence="9">
    <location>
        <begin position="1159"/>
        <end position="1171"/>
    </location>
</feature>
<dbReference type="InterPro" id="IPR000387">
    <property type="entry name" value="Tyr_Pase_dom"/>
</dbReference>
<evidence type="ECO:0000256" key="1">
    <source>
        <dbReference type="ARBA" id="ARBA00004245"/>
    </source>
</evidence>
<dbReference type="SMART" id="SM00295">
    <property type="entry name" value="B41"/>
    <property type="match status" value="1"/>
</dbReference>
<dbReference type="Pfam" id="PF09380">
    <property type="entry name" value="FERM_C"/>
    <property type="match status" value="1"/>
</dbReference>
<dbReference type="InterPro" id="IPR018980">
    <property type="entry name" value="FERM_PH-like_C"/>
</dbReference>
<feature type="compositionally biased region" description="Basic and acidic residues" evidence="9">
    <location>
        <begin position="1569"/>
        <end position="1579"/>
    </location>
</feature>
<dbReference type="Gene3D" id="2.30.29.30">
    <property type="entry name" value="Pleckstrin-homology domain (PH domain)/Phosphotyrosine-binding domain (PTB)"/>
    <property type="match status" value="1"/>
</dbReference>
<dbReference type="PRINTS" id="PR00935">
    <property type="entry name" value="BAND41"/>
</dbReference>
<keyword evidence="4" id="KW-0963">Cytoplasm</keyword>
<dbReference type="SMART" id="SM00228">
    <property type="entry name" value="PDZ"/>
    <property type="match status" value="6"/>
</dbReference>
<evidence type="ECO:0000313" key="15">
    <source>
        <dbReference type="EMBL" id="EDV21548.1"/>
    </source>
</evidence>
<evidence type="ECO:0000256" key="6">
    <source>
        <dbReference type="ARBA" id="ARBA00022801"/>
    </source>
</evidence>
<keyword evidence="6" id="KW-0378">Hydrolase</keyword>
<feature type="compositionally biased region" description="Basic and acidic residues" evidence="9">
    <location>
        <begin position="1920"/>
        <end position="1929"/>
    </location>
</feature>
<dbReference type="Gene3D" id="3.10.20.90">
    <property type="entry name" value="Phosphatidylinositol 3-kinase Catalytic Subunit, Chain A, domain 1"/>
    <property type="match status" value="1"/>
</dbReference>
<dbReference type="InterPro" id="IPR029071">
    <property type="entry name" value="Ubiquitin-like_domsf"/>
</dbReference>
<feature type="region of interest" description="Disordered" evidence="9">
    <location>
        <begin position="1431"/>
        <end position="1467"/>
    </location>
</feature>
<dbReference type="KEGG" id="tad:TRIADDRAFT_64201"/>
<dbReference type="PANTHER" id="PTHR45706:SF4">
    <property type="entry name" value="TYROSINE-PROTEIN PHOSPHATASE"/>
    <property type="match status" value="1"/>
</dbReference>
<evidence type="ECO:0000256" key="7">
    <source>
        <dbReference type="ARBA" id="ARBA00022912"/>
    </source>
</evidence>
<evidence type="ECO:0000313" key="16">
    <source>
        <dbReference type="Proteomes" id="UP000009022"/>
    </source>
</evidence>
<dbReference type="InterPro" id="IPR000242">
    <property type="entry name" value="PTP_cat"/>
</dbReference>
<feature type="domain" description="PDZ" evidence="13">
    <location>
        <begin position="1809"/>
        <end position="1884"/>
    </location>
</feature>
<dbReference type="CDD" id="cd13187">
    <property type="entry name" value="FERM_C_PTPH13"/>
    <property type="match status" value="1"/>
</dbReference>
<dbReference type="HOGENOM" id="CLU_000906_0_0_1"/>
<dbReference type="InterPro" id="IPR001478">
    <property type="entry name" value="PDZ"/>
</dbReference>
<keyword evidence="7" id="KW-0904">Protein phosphatase</keyword>
<dbReference type="InterPro" id="IPR014352">
    <property type="entry name" value="FERM/acyl-CoA-bd_prot_sf"/>
</dbReference>
<evidence type="ECO:0000256" key="3">
    <source>
        <dbReference type="ARBA" id="ARBA00013064"/>
    </source>
</evidence>
<dbReference type="Pfam" id="PF00595">
    <property type="entry name" value="PDZ"/>
    <property type="match status" value="4"/>
</dbReference>
<evidence type="ECO:0000256" key="8">
    <source>
        <dbReference type="ARBA" id="ARBA00023212"/>
    </source>
</evidence>
<dbReference type="SUPFAM" id="SSF50156">
    <property type="entry name" value="PDZ domain-like"/>
    <property type="match status" value="6"/>
</dbReference>
<feature type="region of interest" description="Disordered" evidence="9">
    <location>
        <begin position="1128"/>
        <end position="1206"/>
    </location>
</feature>
<dbReference type="PROSITE" id="PS50055">
    <property type="entry name" value="TYR_PHOSPHATASE_PTP"/>
    <property type="match status" value="1"/>
</dbReference>
<feature type="compositionally biased region" description="Basic and acidic residues" evidence="9">
    <location>
        <begin position="1967"/>
        <end position="1980"/>
    </location>
</feature>
<dbReference type="Gene3D" id="3.90.190.10">
    <property type="entry name" value="Protein tyrosine phosphatase superfamily"/>
    <property type="match status" value="1"/>
</dbReference>
<dbReference type="PROSITE" id="PS50057">
    <property type="entry name" value="FERM_3"/>
    <property type="match status" value="1"/>
</dbReference>
<feature type="region of interest" description="Disordered" evidence="9">
    <location>
        <begin position="950"/>
        <end position="982"/>
    </location>
</feature>
<feature type="domain" description="FERM" evidence="12">
    <location>
        <begin position="396"/>
        <end position="702"/>
    </location>
</feature>
<dbReference type="Gene3D" id="1.10.510.10">
    <property type="entry name" value="Transferase(Phosphotransferase) domain 1"/>
    <property type="match status" value="1"/>
</dbReference>
<dbReference type="InterPro" id="IPR018979">
    <property type="entry name" value="FERM_N"/>
</dbReference>
<accession>B3S630</accession>
<sequence length="2269" mass="254558">MPVIQRDTISLLEILELRGSPLQDAEIWHLMGQACECLQDLFVRESTALSSKPLFTISPDSILLLPTGKVRFDARDRSPMTSTSYNPPEIYSPYADMSELAVEKMYVYSLGMSLFFAMEYRLEIQNTSPDKQLQNLLLSMCEESPEYRINLLDVIELLVEDTLSATESYCSFTGSLRSNVSFIQEESTPHGKNWQLQSSRIDDDDKAYLRSDERSSEMHSQQLLPQMTQKEYKPTLSYTKNENIELQLENFSEIGTIWNLSQDDTVTQNWYEELHKKSNEAIRETSILPDSEMNLSEDERSESRMSKGKFIPDKEEEAIRSLAIYRDNTYRKLSFHEGLQLTSISDYSPKAEKKSPVTTRNVGGANVKPCTSASKTPQKGDFQSDFVDASVIYNEEKKQVSSKNNNDFSSTHSNNQEKQRVNATGRDLFERIIRYLELDEFSYFGLGHIAYGEMQFLDLDKKLIKYSPKGWREGLKSPDSNFTFFFAVKYYVENISTLRSRLSQHFYYLQLRRDILEGILHCSEEPALLLASYALQAETGDYVPSNANNYYILEQYLPAKVLQKTPAMELKRQLSSMHSAHAGLSESQAEVEFLKEAQKLPYYGIHFYRLYRTKKDSTSSLWLGICLRGLILFEERGDAKAAISRHPWHMITQVSFNKKQFTIEPQGTGVTNRLTFNTKHPKRSRYMLQLCTSFHAFQIQIRSKMKALERYESQRDAYNDGVMDSNDRVGSLQSSSSTSKTFIKNRQHHLSESKIDVQDQRSTSSSITDLNLAVSKQKKRVSERTRTISSSISSENEVSQDNSYHDTATIFTVNKQNFATSSEGSLSGNYGTTLATIVLDKRRNQEIGLTLVDADLSFGRGVYVDSLASNGIAKVNSKIKPGDKIVSVNGIAVERSSADFVAQLLNNAEYHVEIQCCTEDVKNHIPSENGNSTMVVTPADRPRKMQLMREPVSGSVATNAEAEETTVTKSYASDEPDTNQSSDFQYQLGKKQKNDGFSEIEEHQDDSIDEIFVPEPNMKTRSFSNFTYSGGVNTSVRDGGIYVKALDPSSAAAEEGTIKLGDRILAVNGISLIGVTHKVVNSLIGSDTLQNLKFFMFTNAMFFRQARETIIKCPENVTLIIDRSETEYLSSKSDETTSKEIPYQRDMSANVEMPTKNPSLSSSADQNSDSLDSYKHPRAQAYYVSSQEEKNSAKFSENVEQPQNKRKNLISAEKPKTGSVVQECTSNNTSIRVSEHDESGACEDEQLHPDLYIKESEEISHRGGESAPKIPTETHNKADIHSVAEPYHEGLSESKETVNNAKDDVELSVRTETPTEKAKFGQANSDVLDNDYKGSTATVNNGNSENVSKKQFRKIPSLNDAGSKPKSETDAKSIVPTDPLVSSKDELPGKNDKTVEALAAEGNVSALKKQQGSNEDIKAEPQKILAQEPINTNERPQLATTSAEPLSNIRNHVTTTGVTSENRQDEDFEEKSTFRVLLKKGRQGLGFSIADGKDFGMEDYIMINKIFPQQPAALSNKLRERDIILADAVALLRNQPQTVELLVKRSDGIDRVDSPLDETVSLTENHPSTADKTEEHDSDGPQVKEIVGDPARADGRLQKGDLLTTVNGRDVSSMTQREIVQFLRSADKTVTIRAKRLNCMVDVPVVSVSDYTTIEALISKNNYGTTGFTLSPINVDDPEIPGAIINQIIHGEPAEIYFTEFMITFLLVFFLHRSEGTLRSGDRIIQLNNTDVSKMPVNSIRNYIDSTDPELKIVVERRVQSSNSMKEENSPVLSKESSKREIPSEESKIIENISDIDEQSLSSPVNIIEVELEKGATGLGFNLMSGDGKTKFTSGIFIKTIAPFSVAAKDGRLKAGDKLLKVNNESLMDVTHSQAVNIVRKAPKGRVKLTLAKVENESELELPEGLKVTSQSTFINTNKVQDESDRICEQRPSMAPSSPLPDKLKKMLADWSNKASNSRKNSASAKKPNDDGITKEPITDNVKKPTVNFTKKVEYSGEALTELTSSISKKLNSGAISEEFKDLKGVKPFDTSEVGKHPDNRDKNRFRNILPCDSNRIKISESEGTSDYINASLVEAEVDSNIFRKYIASQGPLSDTVEDFWQMIWEQAVVAIGMTTKTAENGRQKCYRYWPESASNPINVKNKFEVHLVKQEERGCYIIREFKMNQLPSKSDGRQIYQLQYIMWPDHGVPVSPSEIMSYLHELQRYANDGMILAHCSAGVGRTGVLIAIDVMESLVKYNNEIDIFSIIYNLREQRQGMVQTKVFGYFLT</sequence>
<evidence type="ECO:0000259" key="12">
    <source>
        <dbReference type="PROSITE" id="PS50057"/>
    </source>
</evidence>
<feature type="region of interest" description="Disordered" evidence="9">
    <location>
        <begin position="397"/>
        <end position="421"/>
    </location>
</feature>
<evidence type="ECO:0000256" key="5">
    <source>
        <dbReference type="ARBA" id="ARBA00022737"/>
    </source>
</evidence>
<feature type="domain" description="KIND" evidence="14">
    <location>
        <begin position="9"/>
        <end position="246"/>
    </location>
</feature>
<dbReference type="InterPro" id="IPR003595">
    <property type="entry name" value="Tyr_Pase_cat"/>
</dbReference>
<evidence type="ECO:0000259" key="13">
    <source>
        <dbReference type="PROSITE" id="PS50106"/>
    </source>
</evidence>
<dbReference type="InterPro" id="IPR036034">
    <property type="entry name" value="PDZ_sf"/>
</dbReference>
<dbReference type="CDD" id="cd00136">
    <property type="entry name" value="PDZ_canonical"/>
    <property type="match status" value="1"/>
</dbReference>
<name>B3S630_TRIAD</name>
<feature type="domain" description="PDZ" evidence="13">
    <location>
        <begin position="1655"/>
        <end position="1759"/>
    </location>
</feature>
<dbReference type="CTD" id="6757050"/>
<feature type="compositionally biased region" description="Basic and acidic residues" evidence="9">
    <location>
        <begin position="1759"/>
        <end position="1769"/>
    </location>
</feature>
<feature type="domain" description="PDZ" evidence="13">
    <location>
        <begin position="836"/>
        <end position="920"/>
    </location>
</feature>
<dbReference type="GO" id="GO:0004725">
    <property type="term" value="F:protein tyrosine phosphatase activity"/>
    <property type="evidence" value="ECO:0000318"/>
    <property type="project" value="GO_Central"/>
</dbReference>
<dbReference type="OrthoDB" id="165498at2759"/>
<proteinExistence type="inferred from homology"/>
<dbReference type="InterPro" id="IPR019749">
    <property type="entry name" value="Band_41_domain"/>
</dbReference>
<dbReference type="eggNOG" id="KOG0792">
    <property type="taxonomic scope" value="Eukaryota"/>
</dbReference>
<dbReference type="PRINTS" id="PR00700">
    <property type="entry name" value="PRTYPHPHTASE"/>
</dbReference>
<dbReference type="SUPFAM" id="SSF54236">
    <property type="entry name" value="Ubiquitin-like"/>
    <property type="match status" value="1"/>
</dbReference>
<dbReference type="Pfam" id="PF00373">
    <property type="entry name" value="FERM_M"/>
    <property type="match status" value="1"/>
</dbReference>
<dbReference type="InParanoid" id="B3S630"/>
<feature type="domain" description="Tyrosine-protein phosphatase" evidence="10">
    <location>
        <begin position="2016"/>
        <end position="2269"/>
    </location>
</feature>
<dbReference type="Gene3D" id="2.30.42.10">
    <property type="match status" value="6"/>
</dbReference>
<feature type="compositionally biased region" description="Polar residues" evidence="9">
    <location>
        <begin position="401"/>
        <end position="414"/>
    </location>
</feature>
<feature type="region of interest" description="Disordered" evidence="9">
    <location>
        <begin position="719"/>
        <end position="768"/>
    </location>
</feature>
<dbReference type="PROSITE" id="PS51377">
    <property type="entry name" value="KIND"/>
    <property type="match status" value="1"/>
</dbReference>
<dbReference type="GO" id="GO:0005856">
    <property type="term" value="C:cytoskeleton"/>
    <property type="evidence" value="ECO:0007669"/>
    <property type="project" value="UniProtKB-SubCell"/>
</dbReference>
<dbReference type="eggNOG" id="KOG3528">
    <property type="taxonomic scope" value="Eukaryota"/>
</dbReference>
<dbReference type="Proteomes" id="UP000009022">
    <property type="component" value="Unassembled WGS sequence"/>
</dbReference>
<dbReference type="PROSITE" id="PS50106">
    <property type="entry name" value="PDZ"/>
    <property type="match status" value="6"/>
</dbReference>
<feature type="compositionally biased region" description="Polar residues" evidence="9">
    <location>
        <begin position="1193"/>
        <end position="1202"/>
    </location>
</feature>
<evidence type="ECO:0000259" key="11">
    <source>
        <dbReference type="PROSITE" id="PS50056"/>
    </source>
</evidence>
<feature type="region of interest" description="Disordered" evidence="9">
    <location>
        <begin position="350"/>
        <end position="381"/>
    </location>
</feature>
<dbReference type="InterPro" id="IPR000299">
    <property type="entry name" value="FERM_domain"/>
</dbReference>
<dbReference type="SUPFAM" id="SSF52799">
    <property type="entry name" value="(Phosphotyrosine protein) phosphatases II"/>
    <property type="match status" value="1"/>
</dbReference>
<keyword evidence="16" id="KW-1185">Reference proteome</keyword>
<evidence type="ECO:0000259" key="10">
    <source>
        <dbReference type="PROSITE" id="PS50055"/>
    </source>
</evidence>
<dbReference type="InterPro" id="IPR019748">
    <property type="entry name" value="FERM_central"/>
</dbReference>
<dbReference type="SUPFAM" id="SSF47031">
    <property type="entry name" value="Second domain of FERM"/>
    <property type="match status" value="1"/>
</dbReference>
<evidence type="ECO:0000256" key="9">
    <source>
        <dbReference type="SAM" id="MobiDB-lite"/>
    </source>
</evidence>
<dbReference type="Gene3D" id="1.20.80.10">
    <property type="match status" value="1"/>
</dbReference>
<feature type="region of interest" description="Disordered" evidence="9">
    <location>
        <begin position="1759"/>
        <end position="1781"/>
    </location>
</feature>
<evidence type="ECO:0000256" key="4">
    <source>
        <dbReference type="ARBA" id="ARBA00022490"/>
    </source>
</evidence>
<feature type="compositionally biased region" description="Polar residues" evidence="9">
    <location>
        <begin position="1431"/>
        <end position="1461"/>
    </location>
</feature>
<dbReference type="InterPro" id="IPR011019">
    <property type="entry name" value="KIND_dom"/>
</dbReference>
<dbReference type="SMART" id="SM00404">
    <property type="entry name" value="PTPc_motif"/>
    <property type="match status" value="1"/>
</dbReference>
<dbReference type="PANTHER" id="PTHR45706">
    <property type="entry name" value="TYROSINE-PROTEIN PHOSPHATASE"/>
    <property type="match status" value="1"/>
</dbReference>
<feature type="compositionally biased region" description="Basic and acidic residues" evidence="9">
    <location>
        <begin position="749"/>
        <end position="759"/>
    </location>
</feature>
<dbReference type="PROSITE" id="PS50056">
    <property type="entry name" value="TYR_PHOSPHATASE_2"/>
    <property type="match status" value="1"/>
</dbReference>
<reference evidence="15 16" key="1">
    <citation type="journal article" date="2008" name="Nature">
        <title>The Trichoplax genome and the nature of placozoans.</title>
        <authorList>
            <person name="Srivastava M."/>
            <person name="Begovic E."/>
            <person name="Chapman J."/>
            <person name="Putnam N.H."/>
            <person name="Hellsten U."/>
            <person name="Kawashima T."/>
            <person name="Kuo A."/>
            <person name="Mitros T."/>
            <person name="Salamov A."/>
            <person name="Carpenter M.L."/>
            <person name="Signorovitch A.Y."/>
            <person name="Moreno M.A."/>
            <person name="Kamm K."/>
            <person name="Grimwood J."/>
            <person name="Schmutz J."/>
            <person name="Shapiro H."/>
            <person name="Grigoriev I.V."/>
            <person name="Buss L.W."/>
            <person name="Schierwater B."/>
            <person name="Dellaporta S.L."/>
            <person name="Rokhsar D.S."/>
        </authorList>
    </citation>
    <scope>NUCLEOTIDE SEQUENCE [LARGE SCALE GENOMIC DNA]</scope>
    <source>
        <strain evidence="15 16">Grell-BS-1999</strain>
    </source>
</reference>
<dbReference type="CDD" id="cd14473">
    <property type="entry name" value="FERM_B-lobe"/>
    <property type="match status" value="1"/>
</dbReference>
<feature type="region of interest" description="Disordered" evidence="9">
    <location>
        <begin position="1555"/>
        <end position="1582"/>
    </location>
</feature>
<dbReference type="InterPro" id="IPR035963">
    <property type="entry name" value="FERM_2"/>
</dbReference>
<feature type="domain" description="PDZ" evidence="13">
    <location>
        <begin position="1010"/>
        <end position="1084"/>
    </location>
</feature>
<dbReference type="STRING" id="10228.B3S630"/>
<feature type="compositionally biased region" description="Basic and acidic residues" evidence="9">
    <location>
        <begin position="1128"/>
        <end position="1138"/>
    </location>
</feature>
<gene>
    <name evidence="15" type="ORF">TRIADDRAFT_64201</name>
</gene>
<dbReference type="Pfam" id="PF00102">
    <property type="entry name" value="Y_phosphatase"/>
    <property type="match status" value="1"/>
</dbReference>
<protein>
    <recommendedName>
        <fullName evidence="3">protein-tyrosine-phosphatase</fullName>
        <ecNumber evidence="3">3.1.3.48</ecNumber>
    </recommendedName>
</protein>
<comment type="similarity">
    <text evidence="2">Belongs to the protein-tyrosine phosphatase family. Non-receptor class subfamily.</text>
</comment>
<dbReference type="EMBL" id="DS985252">
    <property type="protein sequence ID" value="EDV21548.1"/>
    <property type="molecule type" value="Genomic_DNA"/>
</dbReference>
<dbReference type="InterPro" id="IPR029021">
    <property type="entry name" value="Prot-tyrosine_phosphatase-like"/>
</dbReference>
<evidence type="ECO:0000256" key="2">
    <source>
        <dbReference type="ARBA" id="ARBA00009649"/>
    </source>
</evidence>
<feature type="compositionally biased region" description="Basic and acidic residues" evidence="9">
    <location>
        <begin position="1283"/>
        <end position="1319"/>
    </location>
</feature>
<dbReference type="OMA" id="MEKMALT"/>
<feature type="region of interest" description="Disordered" evidence="9">
    <location>
        <begin position="1919"/>
        <end position="1980"/>
    </location>
</feature>
<feature type="compositionally biased region" description="Low complexity" evidence="9">
    <location>
        <begin position="1952"/>
        <end position="1966"/>
    </location>
</feature>